<proteinExistence type="inferred from homology"/>
<name>A0A1N6DX40_9MICO</name>
<dbReference type="CDD" id="cd00751">
    <property type="entry name" value="thiolase"/>
    <property type="match status" value="1"/>
</dbReference>
<evidence type="ECO:0000259" key="9">
    <source>
        <dbReference type="Pfam" id="PF02803"/>
    </source>
</evidence>
<dbReference type="PROSITE" id="PS00099">
    <property type="entry name" value="THIOLASE_3"/>
    <property type="match status" value="1"/>
</dbReference>
<dbReference type="Pfam" id="PF00108">
    <property type="entry name" value="Thiolase_N"/>
    <property type="match status" value="1"/>
</dbReference>
<evidence type="ECO:0000259" key="8">
    <source>
        <dbReference type="Pfam" id="PF00108"/>
    </source>
</evidence>
<dbReference type="PIRSF" id="PIRSF000429">
    <property type="entry name" value="Ac-CoA_Ac_transf"/>
    <property type="match status" value="1"/>
</dbReference>
<dbReference type="InterPro" id="IPR002155">
    <property type="entry name" value="Thiolase"/>
</dbReference>
<feature type="domain" description="Thiolase N-terminal" evidence="8">
    <location>
        <begin position="12"/>
        <end position="264"/>
    </location>
</feature>
<dbReference type="InterPro" id="IPR020617">
    <property type="entry name" value="Thiolase_C"/>
</dbReference>
<evidence type="ECO:0000313" key="11">
    <source>
        <dbReference type="Proteomes" id="UP000184699"/>
    </source>
</evidence>
<dbReference type="InterPro" id="IPR020610">
    <property type="entry name" value="Thiolase_AS"/>
</dbReference>
<keyword evidence="4 7" id="KW-0012">Acyltransferase</keyword>
<evidence type="ECO:0000256" key="4">
    <source>
        <dbReference type="ARBA" id="ARBA00023315"/>
    </source>
</evidence>
<dbReference type="Proteomes" id="UP000184699">
    <property type="component" value="Unassembled WGS sequence"/>
</dbReference>
<reference evidence="11" key="1">
    <citation type="submission" date="2016-11" db="EMBL/GenBank/DDBJ databases">
        <authorList>
            <person name="Varghese N."/>
            <person name="Submissions S."/>
        </authorList>
    </citation>
    <scope>NUCLEOTIDE SEQUENCE [LARGE SCALE GENOMIC DNA]</scope>
    <source>
        <strain evidence="11">DSM 8595</strain>
    </source>
</reference>
<comment type="similarity">
    <text evidence="1 7">Belongs to the thiolase-like superfamily. Thiolase family.</text>
</comment>
<dbReference type="InterPro" id="IPR016039">
    <property type="entry name" value="Thiolase-like"/>
</dbReference>
<dbReference type="PANTHER" id="PTHR18919:SF107">
    <property type="entry name" value="ACETYL-COA ACETYLTRANSFERASE, CYTOSOLIC"/>
    <property type="match status" value="1"/>
</dbReference>
<dbReference type="Gene3D" id="3.40.47.10">
    <property type="match status" value="1"/>
</dbReference>
<evidence type="ECO:0000256" key="3">
    <source>
        <dbReference type="ARBA" id="ARBA00022679"/>
    </source>
</evidence>
<dbReference type="GO" id="GO:0003985">
    <property type="term" value="F:acetyl-CoA C-acetyltransferase activity"/>
    <property type="evidence" value="ECO:0007669"/>
    <property type="project" value="UniProtKB-EC"/>
</dbReference>
<dbReference type="EMBL" id="FSRJ01000001">
    <property type="protein sequence ID" value="SIN75355.1"/>
    <property type="molecule type" value="Genomic_DNA"/>
</dbReference>
<evidence type="ECO:0000256" key="7">
    <source>
        <dbReference type="RuleBase" id="RU003557"/>
    </source>
</evidence>
<dbReference type="SUPFAM" id="SSF53901">
    <property type="entry name" value="Thiolase-like"/>
    <property type="match status" value="2"/>
</dbReference>
<gene>
    <name evidence="10" type="ORF">SAMN05443544_0841</name>
</gene>
<feature type="active site" description="Acyl-thioester intermediate" evidence="6">
    <location>
        <position position="97"/>
    </location>
</feature>
<evidence type="ECO:0000256" key="2">
    <source>
        <dbReference type="ARBA" id="ARBA00012705"/>
    </source>
</evidence>
<dbReference type="STRING" id="232089.SAMN05443544_0841"/>
<dbReference type="PANTHER" id="PTHR18919">
    <property type="entry name" value="ACETYL-COA C-ACYLTRANSFERASE"/>
    <property type="match status" value="1"/>
</dbReference>
<dbReference type="RefSeq" id="WP_074259027.1">
    <property type="nucleotide sequence ID" value="NZ_FSRJ01000001.1"/>
</dbReference>
<keyword evidence="11" id="KW-1185">Reference proteome</keyword>
<evidence type="ECO:0000256" key="6">
    <source>
        <dbReference type="PIRSR" id="PIRSR000429-1"/>
    </source>
</evidence>
<sequence>MTTTSAEQNHAYILDAVRTPFGRFRGSLSHIRVDDLAAIPVRALAERNPAITHDGIDDVILGDANGAGEDNRNVARMAVLLAGLPVTTPASTVNRLCGSGAESIVLASRAIRAGEADLVIAGGVEGMSRAPHVLAPIDDRLPTRPELVPTTVGWRMVNPLFPAPWVASLGRSAELIAEELGIGRSAQDDWALRSHTLAATAWSEGFHDGGVVESVGLLRDECIRPDTSAAALAALSPAFSAGGSVTAGNSSPLSDGAAATLIVSGRRVAESGTKPLARILGSAVVGVDPARFALAPVDAVEKLLHRLGRTLDDIAVLEINEAFAAVVLACLHRLAPPATVQVNPNGGAIALGHPLGASAARALVDCAGAVRARGGGIGIMTACIGVGQGIAVAVEVDDE</sequence>
<keyword evidence="3 7" id="KW-0808">Transferase</keyword>
<dbReference type="AlphaFoldDB" id="A0A1N6DX40"/>
<evidence type="ECO:0000256" key="5">
    <source>
        <dbReference type="ARBA" id="ARBA00040529"/>
    </source>
</evidence>
<dbReference type="InterPro" id="IPR020616">
    <property type="entry name" value="Thiolase_N"/>
</dbReference>
<evidence type="ECO:0000313" key="10">
    <source>
        <dbReference type="EMBL" id="SIN75355.1"/>
    </source>
</evidence>
<dbReference type="NCBIfam" id="TIGR01930">
    <property type="entry name" value="AcCoA-C-Actrans"/>
    <property type="match status" value="1"/>
</dbReference>
<evidence type="ECO:0000256" key="1">
    <source>
        <dbReference type="ARBA" id="ARBA00010982"/>
    </source>
</evidence>
<feature type="domain" description="Thiolase C-terminal" evidence="9">
    <location>
        <begin position="274"/>
        <end position="395"/>
    </location>
</feature>
<protein>
    <recommendedName>
        <fullName evidence="5">Probable acetyl-CoA acetyltransferase</fullName>
        <ecNumber evidence="2">2.3.1.9</ecNumber>
    </recommendedName>
</protein>
<accession>A0A1N6DX40</accession>
<dbReference type="OrthoDB" id="1402717at2"/>
<organism evidence="10 11">
    <name type="scientific">Agromyces cerinus subsp. cerinus</name>
    <dbReference type="NCBI Taxonomy" id="232089"/>
    <lineage>
        <taxon>Bacteria</taxon>
        <taxon>Bacillati</taxon>
        <taxon>Actinomycetota</taxon>
        <taxon>Actinomycetes</taxon>
        <taxon>Micrococcales</taxon>
        <taxon>Microbacteriaceae</taxon>
        <taxon>Agromyces</taxon>
    </lineage>
</organism>
<feature type="active site" description="Proton acceptor" evidence="6">
    <location>
        <position position="383"/>
    </location>
</feature>
<feature type="active site" description="Proton acceptor" evidence="6">
    <location>
        <position position="353"/>
    </location>
</feature>
<dbReference type="Pfam" id="PF02803">
    <property type="entry name" value="Thiolase_C"/>
    <property type="match status" value="1"/>
</dbReference>
<dbReference type="EC" id="2.3.1.9" evidence="2"/>